<keyword evidence="3" id="KW-0804">Transcription</keyword>
<protein>
    <submittedName>
        <fullName evidence="5">AraC-like protein</fullName>
    </submittedName>
</protein>
<accession>A0A369BJM7</accession>
<dbReference type="GO" id="GO:0003700">
    <property type="term" value="F:DNA-binding transcription factor activity"/>
    <property type="evidence" value="ECO:0007669"/>
    <property type="project" value="InterPro"/>
</dbReference>
<evidence type="ECO:0000256" key="1">
    <source>
        <dbReference type="ARBA" id="ARBA00023015"/>
    </source>
</evidence>
<dbReference type="OrthoDB" id="182534at2"/>
<dbReference type="Gene3D" id="1.10.10.60">
    <property type="entry name" value="Homeodomain-like"/>
    <property type="match status" value="2"/>
</dbReference>
<dbReference type="InterPro" id="IPR037923">
    <property type="entry name" value="HTH-like"/>
</dbReference>
<dbReference type="AlphaFoldDB" id="A0A369BJM7"/>
<dbReference type="Pfam" id="PF12833">
    <property type="entry name" value="HTH_18"/>
    <property type="match status" value="1"/>
</dbReference>
<gene>
    <name evidence="5" type="ORF">DFP94_102530</name>
</gene>
<evidence type="ECO:0000256" key="3">
    <source>
        <dbReference type="ARBA" id="ARBA00023163"/>
    </source>
</evidence>
<keyword evidence="1" id="KW-0805">Transcription regulation</keyword>
<dbReference type="GO" id="GO:0043565">
    <property type="term" value="F:sequence-specific DNA binding"/>
    <property type="evidence" value="ECO:0007669"/>
    <property type="project" value="InterPro"/>
</dbReference>
<dbReference type="InterPro" id="IPR003313">
    <property type="entry name" value="AraC-bd"/>
</dbReference>
<dbReference type="InterPro" id="IPR018062">
    <property type="entry name" value="HTH_AraC-typ_CS"/>
</dbReference>
<dbReference type="PANTHER" id="PTHR43280">
    <property type="entry name" value="ARAC-FAMILY TRANSCRIPTIONAL REGULATOR"/>
    <property type="match status" value="1"/>
</dbReference>
<dbReference type="InterPro" id="IPR009057">
    <property type="entry name" value="Homeodomain-like_sf"/>
</dbReference>
<dbReference type="Gene3D" id="2.60.120.10">
    <property type="entry name" value="Jelly Rolls"/>
    <property type="match status" value="1"/>
</dbReference>
<feature type="domain" description="HTH araC/xylS-type" evidence="4">
    <location>
        <begin position="191"/>
        <end position="289"/>
    </location>
</feature>
<dbReference type="PROSITE" id="PS01124">
    <property type="entry name" value="HTH_ARAC_FAMILY_2"/>
    <property type="match status" value="1"/>
</dbReference>
<dbReference type="RefSeq" id="WP_114496315.1">
    <property type="nucleotide sequence ID" value="NZ_QPJW01000002.1"/>
</dbReference>
<name>A0A369BJM7_9BACL</name>
<evidence type="ECO:0000313" key="6">
    <source>
        <dbReference type="Proteomes" id="UP000253090"/>
    </source>
</evidence>
<proteinExistence type="predicted"/>
<dbReference type="PROSITE" id="PS00041">
    <property type="entry name" value="HTH_ARAC_FAMILY_1"/>
    <property type="match status" value="1"/>
</dbReference>
<sequence>MKPTISSSLHIQPDKIKLPPRFPFSISSSRGVSPSFQRLHWHRALEINWISSGSGIYVINGKEYHFEQGDLFLIDSQDLHRAYEGKNLEMVIVMFEPALLGAEQRYDHDILMPFRHTGREFPNRISHKHPSASLLGEYIKDMFREFELVQPSYISAIRGLLLLFLTEINRRFRAEQGDSGRVSAKHLEQIREVIQKMDSSLAEPWTLNQLAGLVHLSPSRFSALFSQIAGTSPMNYLVQLRLEYAVSLLEQEGLSILEIAESCGFRNLSNFNRLFLHHVGISPSALRRRLRGGNEGENLKTVK</sequence>
<evidence type="ECO:0000259" key="4">
    <source>
        <dbReference type="PROSITE" id="PS01124"/>
    </source>
</evidence>
<reference evidence="5 6" key="1">
    <citation type="submission" date="2018-07" db="EMBL/GenBank/DDBJ databases">
        <title>Genomic Encyclopedia of Type Strains, Phase III (KMG-III): the genomes of soil and plant-associated and newly described type strains.</title>
        <authorList>
            <person name="Whitman W."/>
        </authorList>
    </citation>
    <scope>NUCLEOTIDE SEQUENCE [LARGE SCALE GENOMIC DNA]</scope>
    <source>
        <strain evidence="5 6">CECT 8333</strain>
    </source>
</reference>
<dbReference type="SUPFAM" id="SSF46689">
    <property type="entry name" value="Homeodomain-like"/>
    <property type="match status" value="2"/>
</dbReference>
<dbReference type="Pfam" id="PF02311">
    <property type="entry name" value="AraC_binding"/>
    <property type="match status" value="1"/>
</dbReference>
<evidence type="ECO:0000256" key="2">
    <source>
        <dbReference type="ARBA" id="ARBA00023125"/>
    </source>
</evidence>
<organism evidence="5 6">
    <name type="scientific">Fontibacillus phaseoli</name>
    <dbReference type="NCBI Taxonomy" id="1416533"/>
    <lineage>
        <taxon>Bacteria</taxon>
        <taxon>Bacillati</taxon>
        <taxon>Bacillota</taxon>
        <taxon>Bacilli</taxon>
        <taxon>Bacillales</taxon>
        <taxon>Paenibacillaceae</taxon>
        <taxon>Fontibacillus</taxon>
    </lineage>
</organism>
<keyword evidence="2" id="KW-0238">DNA-binding</keyword>
<dbReference type="EMBL" id="QPJW01000002">
    <property type="protein sequence ID" value="RCX21773.1"/>
    <property type="molecule type" value="Genomic_DNA"/>
</dbReference>
<comment type="caution">
    <text evidence="5">The sequence shown here is derived from an EMBL/GenBank/DDBJ whole genome shotgun (WGS) entry which is preliminary data.</text>
</comment>
<keyword evidence="6" id="KW-1185">Reference proteome</keyword>
<dbReference type="Proteomes" id="UP000253090">
    <property type="component" value="Unassembled WGS sequence"/>
</dbReference>
<dbReference type="PANTHER" id="PTHR43280:SF2">
    <property type="entry name" value="HTH-TYPE TRANSCRIPTIONAL REGULATOR EXSA"/>
    <property type="match status" value="1"/>
</dbReference>
<dbReference type="InterPro" id="IPR018060">
    <property type="entry name" value="HTH_AraC"/>
</dbReference>
<dbReference type="SUPFAM" id="SSF51215">
    <property type="entry name" value="Regulatory protein AraC"/>
    <property type="match status" value="1"/>
</dbReference>
<evidence type="ECO:0000313" key="5">
    <source>
        <dbReference type="EMBL" id="RCX21773.1"/>
    </source>
</evidence>
<dbReference type="SMART" id="SM00342">
    <property type="entry name" value="HTH_ARAC"/>
    <property type="match status" value="1"/>
</dbReference>
<dbReference type="InterPro" id="IPR014710">
    <property type="entry name" value="RmlC-like_jellyroll"/>
</dbReference>